<protein>
    <submittedName>
        <fullName evidence="1">Uncharacterized protein</fullName>
    </submittedName>
</protein>
<keyword evidence="2" id="KW-1185">Reference proteome</keyword>
<evidence type="ECO:0000313" key="2">
    <source>
        <dbReference type="Proteomes" id="UP001162992"/>
    </source>
</evidence>
<evidence type="ECO:0000313" key="1">
    <source>
        <dbReference type="EMBL" id="KAJ7516914.1"/>
    </source>
</evidence>
<name>A0ACC2AH85_DIPCM</name>
<gene>
    <name evidence="1" type="ORF">O6H91_21G004300</name>
</gene>
<comment type="caution">
    <text evidence="1">The sequence shown here is derived from an EMBL/GenBank/DDBJ whole genome shotgun (WGS) entry which is preliminary data.</text>
</comment>
<proteinExistence type="predicted"/>
<reference evidence="2" key="1">
    <citation type="journal article" date="2024" name="Proc. Natl. Acad. Sci. U.S.A.">
        <title>Extraordinary preservation of gene collinearity over three hundred million years revealed in homosporous lycophytes.</title>
        <authorList>
            <person name="Li C."/>
            <person name="Wickell D."/>
            <person name="Kuo L.Y."/>
            <person name="Chen X."/>
            <person name="Nie B."/>
            <person name="Liao X."/>
            <person name="Peng D."/>
            <person name="Ji J."/>
            <person name="Jenkins J."/>
            <person name="Williams M."/>
            <person name="Shu S."/>
            <person name="Plott C."/>
            <person name="Barry K."/>
            <person name="Rajasekar S."/>
            <person name="Grimwood J."/>
            <person name="Han X."/>
            <person name="Sun S."/>
            <person name="Hou Z."/>
            <person name="He W."/>
            <person name="Dai G."/>
            <person name="Sun C."/>
            <person name="Schmutz J."/>
            <person name="Leebens-Mack J.H."/>
            <person name="Li F.W."/>
            <person name="Wang L."/>
        </authorList>
    </citation>
    <scope>NUCLEOTIDE SEQUENCE [LARGE SCALE GENOMIC DNA]</scope>
    <source>
        <strain evidence="2">cv. PW_Plant_1</strain>
    </source>
</reference>
<accession>A0ACC2AH85</accession>
<sequence length="400" mass="43429">MQVTGLKSSLCCVFGCRSGRSIFFFDLRMVLVQKQKLAIIIFMLQQFEMFECNISWQGRQHKGNLPPFLGSAVVPPEGATTSSAKDALSILESHQALLLEAVSEFSELQDNDQEKQQTAEAISVKYARMREFAKRVGDAEQVLDSIIEEFEEYRKPKRAKEGCQDLSKKGEDIHIEPGMVNVQELVAYAHRISYTTFAPPEFASGQAPLRGAFPPAPQEEQMRASQLYFFSDMDVGLPKPEAPVPPILPSVDASVDAGKIKLEGTGTPQATRAPIGVPLPPSVPAGWKPGMPIELPAELPPMPPGWKPGDPIPFPPGMELPAVMPPGWKPGDAVVLPPAPSRPSEAGATTSSAPVASVQPAANQGVIHVPFVQLDLNPELEDDYGSDYTDDDDSSEEDED</sequence>
<dbReference type="Proteomes" id="UP001162992">
    <property type="component" value="Chromosome 21"/>
</dbReference>
<organism evidence="1 2">
    <name type="scientific">Diphasiastrum complanatum</name>
    <name type="common">Issler's clubmoss</name>
    <name type="synonym">Lycopodium complanatum</name>
    <dbReference type="NCBI Taxonomy" id="34168"/>
    <lineage>
        <taxon>Eukaryota</taxon>
        <taxon>Viridiplantae</taxon>
        <taxon>Streptophyta</taxon>
        <taxon>Embryophyta</taxon>
        <taxon>Tracheophyta</taxon>
        <taxon>Lycopodiopsida</taxon>
        <taxon>Lycopodiales</taxon>
        <taxon>Lycopodiaceae</taxon>
        <taxon>Lycopodioideae</taxon>
        <taxon>Diphasiastrum</taxon>
    </lineage>
</organism>
<dbReference type="EMBL" id="CM055112">
    <property type="protein sequence ID" value="KAJ7516914.1"/>
    <property type="molecule type" value="Genomic_DNA"/>
</dbReference>